<evidence type="ECO:0000313" key="3">
    <source>
        <dbReference type="Proteomes" id="UP001498398"/>
    </source>
</evidence>
<reference evidence="2 3" key="1">
    <citation type="submission" date="2024-01" db="EMBL/GenBank/DDBJ databases">
        <title>A draft genome for the cacao thread blight pathogen Marasmiellus scandens.</title>
        <authorList>
            <person name="Baruah I.K."/>
            <person name="Leung J."/>
            <person name="Bukari Y."/>
            <person name="Amoako-Attah I."/>
            <person name="Meinhardt L.W."/>
            <person name="Bailey B.A."/>
            <person name="Cohen S.P."/>
        </authorList>
    </citation>
    <scope>NUCLEOTIDE SEQUENCE [LARGE SCALE GENOMIC DNA]</scope>
    <source>
        <strain evidence="2 3">GH-19</strain>
    </source>
</reference>
<keyword evidence="3" id="KW-1185">Reference proteome</keyword>
<protein>
    <submittedName>
        <fullName evidence="2">Uncharacterized protein</fullName>
    </submittedName>
</protein>
<name>A0ABR1JGH5_9AGAR</name>
<sequence>MDTPNCPYRRVITYSRKRLRRLGPSPASSDREPDTVEPTVSEVPESIVSDNSEVQVQEDNDVTLNAQDELRKGFIEMFSCPICYDLIMPPCM</sequence>
<comment type="caution">
    <text evidence="2">The sequence shown here is derived from an EMBL/GenBank/DDBJ whole genome shotgun (WGS) entry which is preliminary data.</text>
</comment>
<proteinExistence type="predicted"/>
<gene>
    <name evidence="2" type="ORF">VKT23_009447</name>
</gene>
<dbReference type="EMBL" id="JBANRG010000016">
    <property type="protein sequence ID" value="KAK7459464.1"/>
    <property type="molecule type" value="Genomic_DNA"/>
</dbReference>
<feature type="region of interest" description="Disordered" evidence="1">
    <location>
        <begin position="19"/>
        <end position="44"/>
    </location>
</feature>
<dbReference type="Proteomes" id="UP001498398">
    <property type="component" value="Unassembled WGS sequence"/>
</dbReference>
<organism evidence="2 3">
    <name type="scientific">Marasmiellus scandens</name>
    <dbReference type="NCBI Taxonomy" id="2682957"/>
    <lineage>
        <taxon>Eukaryota</taxon>
        <taxon>Fungi</taxon>
        <taxon>Dikarya</taxon>
        <taxon>Basidiomycota</taxon>
        <taxon>Agaricomycotina</taxon>
        <taxon>Agaricomycetes</taxon>
        <taxon>Agaricomycetidae</taxon>
        <taxon>Agaricales</taxon>
        <taxon>Marasmiineae</taxon>
        <taxon>Omphalotaceae</taxon>
        <taxon>Marasmiellus</taxon>
    </lineage>
</organism>
<evidence type="ECO:0000313" key="2">
    <source>
        <dbReference type="EMBL" id="KAK7459464.1"/>
    </source>
</evidence>
<evidence type="ECO:0000256" key="1">
    <source>
        <dbReference type="SAM" id="MobiDB-lite"/>
    </source>
</evidence>
<accession>A0ABR1JGH5</accession>